<feature type="DNA-binding region" description="H-T-H motif" evidence="4">
    <location>
        <begin position="36"/>
        <end position="55"/>
    </location>
</feature>
<dbReference type="InterPro" id="IPR039536">
    <property type="entry name" value="TetR_C_Proteobacteria"/>
</dbReference>
<evidence type="ECO:0000256" key="4">
    <source>
        <dbReference type="PROSITE-ProRule" id="PRU00335"/>
    </source>
</evidence>
<dbReference type="Gene3D" id="1.10.357.10">
    <property type="entry name" value="Tetracycline Repressor, domain 2"/>
    <property type="match status" value="1"/>
</dbReference>
<dbReference type="Pfam" id="PF14246">
    <property type="entry name" value="TetR_C_7"/>
    <property type="match status" value="1"/>
</dbReference>
<dbReference type="RefSeq" id="WP_026417797.1">
    <property type="nucleotide sequence ID" value="NZ_AUBJ02000001.1"/>
</dbReference>
<dbReference type="InterPro" id="IPR050109">
    <property type="entry name" value="HTH-type_TetR-like_transc_reg"/>
</dbReference>
<evidence type="ECO:0000313" key="6">
    <source>
        <dbReference type="EMBL" id="MCP2332897.1"/>
    </source>
</evidence>
<dbReference type="SUPFAM" id="SSF48498">
    <property type="entry name" value="Tetracyclin repressor-like, C-terminal domain"/>
    <property type="match status" value="1"/>
</dbReference>
<dbReference type="Proteomes" id="UP000791080">
    <property type="component" value="Unassembled WGS sequence"/>
</dbReference>
<dbReference type="PANTHER" id="PTHR30055:SF234">
    <property type="entry name" value="HTH-TYPE TRANSCRIPTIONAL REGULATOR BETI"/>
    <property type="match status" value="1"/>
</dbReference>
<dbReference type="Pfam" id="PF00440">
    <property type="entry name" value="TetR_N"/>
    <property type="match status" value="1"/>
</dbReference>
<keyword evidence="7" id="KW-1185">Reference proteome</keyword>
<reference evidence="6 7" key="1">
    <citation type="submission" date="2022-06" db="EMBL/GenBank/DDBJ databases">
        <title>Genomic Encyclopedia of Type Strains, Phase I: the one thousand microbial genomes (KMG-I) project.</title>
        <authorList>
            <person name="Kyrpides N."/>
        </authorList>
    </citation>
    <scope>NUCLEOTIDE SEQUENCE [LARGE SCALE GENOMIC DNA]</scope>
    <source>
        <strain evidence="6 7">DSM 43889</strain>
    </source>
</reference>
<sequence>MAESVSAEGSRSEAKRELMLERALEAFVANGYVGTSTDQLAAAASVSKQTLYKAFGDKEGVFTALIRAECDRVHNPFLPLVERMAEVGTAEEAVRALAERFARSIMNPRVQQLRRLVIAEATRFPQLGLLYWERGFLPMLDAVGRCLSVLDVRGLLDVPEPVLAANHFAGMLLWIPSNQTMFAAATRPVSEAELAPALDAGVEAFLRAYRRDAVVG</sequence>
<dbReference type="InterPro" id="IPR036271">
    <property type="entry name" value="Tet_transcr_reg_TetR-rel_C_sf"/>
</dbReference>
<proteinExistence type="predicted"/>
<dbReference type="InterPro" id="IPR001647">
    <property type="entry name" value="HTH_TetR"/>
</dbReference>
<feature type="domain" description="HTH tetR-type" evidence="5">
    <location>
        <begin position="13"/>
        <end position="73"/>
    </location>
</feature>
<gene>
    <name evidence="6" type="ORF">G443_003167</name>
</gene>
<dbReference type="PRINTS" id="PR00455">
    <property type="entry name" value="HTHTETR"/>
</dbReference>
<dbReference type="SUPFAM" id="SSF46689">
    <property type="entry name" value="Homeodomain-like"/>
    <property type="match status" value="1"/>
</dbReference>
<protein>
    <submittedName>
        <fullName evidence="6">Transcriptional regulator, TetR family</fullName>
    </submittedName>
</protein>
<evidence type="ECO:0000256" key="3">
    <source>
        <dbReference type="ARBA" id="ARBA00023163"/>
    </source>
</evidence>
<keyword evidence="1" id="KW-0805">Transcription regulation</keyword>
<organism evidence="6 7">
    <name type="scientific">Actinoalloteichus caeruleus DSM 43889</name>
    <dbReference type="NCBI Taxonomy" id="1120930"/>
    <lineage>
        <taxon>Bacteria</taxon>
        <taxon>Bacillati</taxon>
        <taxon>Actinomycetota</taxon>
        <taxon>Actinomycetes</taxon>
        <taxon>Pseudonocardiales</taxon>
        <taxon>Pseudonocardiaceae</taxon>
        <taxon>Actinoalloteichus</taxon>
        <taxon>Actinoalloteichus cyanogriseus</taxon>
    </lineage>
</organism>
<evidence type="ECO:0000259" key="5">
    <source>
        <dbReference type="PROSITE" id="PS50977"/>
    </source>
</evidence>
<dbReference type="PANTHER" id="PTHR30055">
    <property type="entry name" value="HTH-TYPE TRANSCRIPTIONAL REGULATOR RUTR"/>
    <property type="match status" value="1"/>
</dbReference>
<dbReference type="PROSITE" id="PS50977">
    <property type="entry name" value="HTH_TETR_2"/>
    <property type="match status" value="1"/>
</dbReference>
<keyword evidence="2 4" id="KW-0238">DNA-binding</keyword>
<accession>A0ABT1JKN9</accession>
<evidence type="ECO:0000256" key="1">
    <source>
        <dbReference type="ARBA" id="ARBA00023015"/>
    </source>
</evidence>
<dbReference type="EMBL" id="AUBJ02000001">
    <property type="protein sequence ID" value="MCP2332897.1"/>
    <property type="molecule type" value="Genomic_DNA"/>
</dbReference>
<evidence type="ECO:0000256" key="2">
    <source>
        <dbReference type="ARBA" id="ARBA00023125"/>
    </source>
</evidence>
<evidence type="ECO:0000313" key="7">
    <source>
        <dbReference type="Proteomes" id="UP000791080"/>
    </source>
</evidence>
<dbReference type="InterPro" id="IPR009057">
    <property type="entry name" value="Homeodomain-like_sf"/>
</dbReference>
<keyword evidence="3" id="KW-0804">Transcription</keyword>
<comment type="caution">
    <text evidence="6">The sequence shown here is derived from an EMBL/GenBank/DDBJ whole genome shotgun (WGS) entry which is preliminary data.</text>
</comment>
<name>A0ABT1JKN9_ACTCY</name>